<feature type="compositionally biased region" description="Basic and acidic residues" evidence="1">
    <location>
        <begin position="64"/>
        <end position="79"/>
    </location>
</feature>
<feature type="region of interest" description="Disordered" evidence="1">
    <location>
        <begin position="64"/>
        <end position="107"/>
    </location>
</feature>
<accession>A0A8S5N2E8</accession>
<sequence length="107" mass="11876">MFIVSKRSYAVRLSDGSFYRIPKDFIGEIPEEVAESRLVQRAVRSGSIAVPSGTRDRELLEADQKAEELQKENDIRPDAGEEAGGSLEEQPETDDTPKAGNARRGRK</sequence>
<name>A0A8S5N2E8_9CAUD</name>
<organism evidence="2">
    <name type="scientific">Myoviridae sp. ctP4M4</name>
    <dbReference type="NCBI Taxonomy" id="2826647"/>
    <lineage>
        <taxon>Viruses</taxon>
        <taxon>Duplodnaviria</taxon>
        <taxon>Heunggongvirae</taxon>
        <taxon>Uroviricota</taxon>
        <taxon>Caudoviricetes</taxon>
    </lineage>
</organism>
<evidence type="ECO:0000256" key="1">
    <source>
        <dbReference type="SAM" id="MobiDB-lite"/>
    </source>
</evidence>
<evidence type="ECO:0000313" key="2">
    <source>
        <dbReference type="EMBL" id="DAD88596.1"/>
    </source>
</evidence>
<protein>
    <submittedName>
        <fullName evidence="2">Uncharacterized protein</fullName>
    </submittedName>
</protein>
<dbReference type="EMBL" id="BK015043">
    <property type="protein sequence ID" value="DAD88596.1"/>
    <property type="molecule type" value="Genomic_DNA"/>
</dbReference>
<proteinExistence type="predicted"/>
<reference evidence="2" key="1">
    <citation type="journal article" date="2021" name="Proc. Natl. Acad. Sci. U.S.A.">
        <title>A Catalog of Tens of Thousands of Viruses from Human Metagenomes Reveals Hidden Associations with Chronic Diseases.</title>
        <authorList>
            <person name="Tisza M.J."/>
            <person name="Buck C.B."/>
        </authorList>
    </citation>
    <scope>NUCLEOTIDE SEQUENCE</scope>
    <source>
        <strain evidence="2">CtP4M4</strain>
    </source>
</reference>